<dbReference type="AlphaFoldDB" id="A0A1E1MSK4"/>
<protein>
    <recommendedName>
        <fullName evidence="3">Altered inheritance of mitochondria protein 9, mitochondrial</fullName>
    </recommendedName>
    <alternativeName>
        <fullName evidence="6">Found in mitochondrial proteome protein 29</fullName>
    </alternativeName>
</protein>
<keyword evidence="5" id="KW-0496">Mitochondrion</keyword>
<evidence type="ECO:0000256" key="4">
    <source>
        <dbReference type="ARBA" id="ARBA00022946"/>
    </source>
</evidence>
<dbReference type="PANTHER" id="PTHR36091:SF1">
    <property type="entry name" value="ALTERED INHERITANCE OF MITOCHONDRIA PROTEIN 9, MITOCHONDRIAL"/>
    <property type="match status" value="1"/>
</dbReference>
<accession>A0A1E1MSK4</accession>
<evidence type="ECO:0000256" key="5">
    <source>
        <dbReference type="ARBA" id="ARBA00023128"/>
    </source>
</evidence>
<evidence type="ECO:0000256" key="6">
    <source>
        <dbReference type="ARBA" id="ARBA00031849"/>
    </source>
</evidence>
<comment type="subcellular location">
    <subcellularLocation>
        <location evidence="1">Mitochondrion</location>
    </subcellularLocation>
</comment>
<reference evidence="8" key="1">
    <citation type="submission" date="2016-03" db="EMBL/GenBank/DDBJ databases">
        <authorList>
            <person name="Guldener U."/>
        </authorList>
    </citation>
    <scope>NUCLEOTIDE SEQUENCE [LARGE SCALE GENOMIC DNA]</scope>
</reference>
<evidence type="ECO:0000313" key="8">
    <source>
        <dbReference type="Proteomes" id="UP000177625"/>
    </source>
</evidence>
<keyword evidence="4" id="KW-0809">Transit peptide</keyword>
<evidence type="ECO:0000313" key="7">
    <source>
        <dbReference type="EMBL" id="CZT52066.1"/>
    </source>
</evidence>
<dbReference type="InterPro" id="IPR051035">
    <property type="entry name" value="Mito_inheritance_9"/>
</dbReference>
<name>A0A1E1MSK4_RHYSE</name>
<sequence>MPPKLWTYSLRRWLLANRPIAYQHTPPSTVATFTTLTERQNANHVMPILSAERSNGTSEDISEEELYRYTRNRWMHMSERYLKFDLQELLKAAVTSVSSEGARYCTRVLKCREGLNNKAYLLTMDNGSEVFAKLPSPIAGPAYYTTASEVATREFLRGVLNIPTPRIIAWSADRNNNV</sequence>
<dbReference type="InterPro" id="IPR011009">
    <property type="entry name" value="Kinase-like_dom_sf"/>
</dbReference>
<dbReference type="SUPFAM" id="SSF56112">
    <property type="entry name" value="Protein kinase-like (PK-like)"/>
    <property type="match status" value="1"/>
</dbReference>
<evidence type="ECO:0000256" key="3">
    <source>
        <dbReference type="ARBA" id="ARBA00016197"/>
    </source>
</evidence>
<keyword evidence="8" id="KW-1185">Reference proteome</keyword>
<dbReference type="PANTHER" id="PTHR36091">
    <property type="entry name" value="ALTERED INHERITANCE OF MITOCHONDRIA PROTEIN 9, MITOCHONDRIAL"/>
    <property type="match status" value="1"/>
</dbReference>
<gene>
    <name evidence="7" type="ORF">RSE6_13309</name>
</gene>
<comment type="similarity">
    <text evidence="2">Belongs to the AIM9 family.</text>
</comment>
<dbReference type="EMBL" id="FJVC01000531">
    <property type="protein sequence ID" value="CZT52066.1"/>
    <property type="molecule type" value="Genomic_DNA"/>
</dbReference>
<evidence type="ECO:0000256" key="1">
    <source>
        <dbReference type="ARBA" id="ARBA00004173"/>
    </source>
</evidence>
<evidence type="ECO:0000256" key="2">
    <source>
        <dbReference type="ARBA" id="ARBA00005543"/>
    </source>
</evidence>
<proteinExistence type="inferred from homology"/>
<dbReference type="GO" id="GO:0005739">
    <property type="term" value="C:mitochondrion"/>
    <property type="evidence" value="ECO:0007669"/>
    <property type="project" value="UniProtKB-SubCell"/>
</dbReference>
<dbReference type="Proteomes" id="UP000177625">
    <property type="component" value="Unassembled WGS sequence"/>
</dbReference>
<organism evidence="7 8">
    <name type="scientific">Rhynchosporium secalis</name>
    <name type="common">Barley scald fungus</name>
    <dbReference type="NCBI Taxonomy" id="38038"/>
    <lineage>
        <taxon>Eukaryota</taxon>
        <taxon>Fungi</taxon>
        <taxon>Dikarya</taxon>
        <taxon>Ascomycota</taxon>
        <taxon>Pezizomycotina</taxon>
        <taxon>Leotiomycetes</taxon>
        <taxon>Helotiales</taxon>
        <taxon>Ploettnerulaceae</taxon>
        <taxon>Rhynchosporium</taxon>
    </lineage>
</organism>